<dbReference type="EMBL" id="GL996500">
    <property type="protein sequence ID" value="EGW34297.1"/>
    <property type="molecule type" value="Genomic_DNA"/>
</dbReference>
<dbReference type="OrthoDB" id="2119945at2759"/>
<dbReference type="GeneID" id="18873045"/>
<accession>G3AHY3</accession>
<protein>
    <recommendedName>
        <fullName evidence="1">Domain of unknown function at the cortex 1 domain-containing protein</fullName>
    </recommendedName>
</protein>
<dbReference type="eggNOG" id="ENOG502RXNE">
    <property type="taxonomic scope" value="Eukaryota"/>
</dbReference>
<feature type="domain" description="Domain of unknown function at the cortex 1" evidence="1">
    <location>
        <begin position="6"/>
        <end position="284"/>
    </location>
</feature>
<evidence type="ECO:0000313" key="3">
    <source>
        <dbReference type="Proteomes" id="UP000000709"/>
    </source>
</evidence>
<sequence>MAIVHRLYITASNNYSENFQIVAVNTTIPLEIDSEIGVFKVVVNIKDFDGSKPHLSNSCYNIDDDTFLDGEPLNFKRNEHDNIIPNVRMQIEFTPKKDINGAQLIFGNDFTYPVKKYIPTMLLTTGLKLYNLFVSNSVQGNLYSNKPYLYGLALNNFTYMGIDNFMQIPKIINSKTVPMDCEENVSSQLHTLTHSTSQGRIKYFNQREDCEEFVFKQGVAYNLQFDTNYVKMSNSNYAICIPKFDVNVNRYVNETLNNFNYVIKEGGHTNVDEGTAGLVINFALRAEEEHLDS</sequence>
<reference evidence="2 3" key="1">
    <citation type="journal article" date="2011" name="Proc. Natl. Acad. Sci. U.S.A.">
        <title>Comparative genomics of xylose-fermenting fungi for enhanced biofuel production.</title>
        <authorList>
            <person name="Wohlbach D.J."/>
            <person name="Kuo A."/>
            <person name="Sato T.K."/>
            <person name="Potts K.M."/>
            <person name="Salamov A.A."/>
            <person name="LaButti K.M."/>
            <person name="Sun H."/>
            <person name="Clum A."/>
            <person name="Pangilinan J.L."/>
            <person name="Lindquist E.A."/>
            <person name="Lucas S."/>
            <person name="Lapidus A."/>
            <person name="Jin M."/>
            <person name="Gunawan C."/>
            <person name="Balan V."/>
            <person name="Dale B.E."/>
            <person name="Jeffries T.W."/>
            <person name="Zinkel R."/>
            <person name="Barry K.W."/>
            <person name="Grigoriev I.V."/>
            <person name="Gasch A.P."/>
        </authorList>
    </citation>
    <scope>NUCLEOTIDE SEQUENCE [LARGE SCALE GENOMIC DNA]</scope>
    <source>
        <strain evidence="3">NRRL Y-27907 / 11-Y1</strain>
    </source>
</reference>
<dbReference type="OMA" id="NHELRYT"/>
<dbReference type="PANTHER" id="PTHR34826">
    <property type="entry name" value="UPF0590 PROTEIN C409.17C"/>
    <property type="match status" value="1"/>
</dbReference>
<dbReference type="HOGENOM" id="CLU_047849_0_1_1"/>
<evidence type="ECO:0000313" key="2">
    <source>
        <dbReference type="EMBL" id="EGW34297.1"/>
    </source>
</evidence>
<dbReference type="RefSeq" id="XP_007373881.1">
    <property type="nucleotide sequence ID" value="XM_007373819.1"/>
</dbReference>
<dbReference type="STRING" id="619300.G3AHY3"/>
<name>G3AHY3_SPAPN</name>
<dbReference type="InParanoid" id="G3AHY3"/>
<dbReference type="PANTHER" id="PTHR34826:SF2">
    <property type="entry name" value="UPF0590 PROTEIN C409.17C"/>
    <property type="match status" value="1"/>
</dbReference>
<dbReference type="KEGG" id="spaa:SPAPADRAFT_59722"/>
<dbReference type="AlphaFoldDB" id="G3AHY3"/>
<dbReference type="Proteomes" id="UP000000709">
    <property type="component" value="Unassembled WGS sequence"/>
</dbReference>
<keyword evidence="3" id="KW-1185">Reference proteome</keyword>
<organism evidence="3">
    <name type="scientific">Spathaspora passalidarum (strain NRRL Y-27907 / 11-Y1)</name>
    <dbReference type="NCBI Taxonomy" id="619300"/>
    <lineage>
        <taxon>Eukaryota</taxon>
        <taxon>Fungi</taxon>
        <taxon>Dikarya</taxon>
        <taxon>Ascomycota</taxon>
        <taxon>Saccharomycotina</taxon>
        <taxon>Pichiomycetes</taxon>
        <taxon>Debaryomycetaceae</taxon>
        <taxon>Spathaspora</taxon>
    </lineage>
</organism>
<evidence type="ECO:0000259" key="1">
    <source>
        <dbReference type="Pfam" id="PF08588"/>
    </source>
</evidence>
<dbReference type="InterPro" id="IPR013897">
    <property type="entry name" value="Duc1"/>
</dbReference>
<proteinExistence type="predicted"/>
<gene>
    <name evidence="2" type="ORF">SPAPADRAFT_59722</name>
</gene>
<dbReference type="Pfam" id="PF08588">
    <property type="entry name" value="Duc1"/>
    <property type="match status" value="1"/>
</dbReference>